<organism evidence="1 2">
    <name type="scientific">Streptomyces morookaense</name>
    <name type="common">Streptoverticillium morookaense</name>
    <dbReference type="NCBI Taxonomy" id="1970"/>
    <lineage>
        <taxon>Bacteria</taxon>
        <taxon>Bacillati</taxon>
        <taxon>Actinomycetota</taxon>
        <taxon>Actinomycetes</taxon>
        <taxon>Kitasatosporales</taxon>
        <taxon>Streptomycetaceae</taxon>
        <taxon>Streptomyces</taxon>
    </lineage>
</organism>
<dbReference type="AlphaFoldDB" id="A0A7Y7B5R9"/>
<evidence type="ECO:0000313" key="2">
    <source>
        <dbReference type="Proteomes" id="UP000587462"/>
    </source>
</evidence>
<dbReference type="InterPro" id="IPR023393">
    <property type="entry name" value="START-like_dom_sf"/>
</dbReference>
<dbReference type="RefSeq" id="WP_171082534.1">
    <property type="nucleotide sequence ID" value="NZ_BNBU01000001.1"/>
</dbReference>
<reference evidence="1 2" key="1">
    <citation type="submission" date="2020-04" db="EMBL/GenBank/DDBJ databases">
        <title>Draft Genome Sequence of Streptomyces morookaense DSM 40503, an 8-azaguanine-producing strain.</title>
        <authorList>
            <person name="Qi J."/>
            <person name="Gao J.-M."/>
        </authorList>
    </citation>
    <scope>NUCLEOTIDE SEQUENCE [LARGE SCALE GENOMIC DNA]</scope>
    <source>
        <strain evidence="1 2">DSM 40503</strain>
    </source>
</reference>
<proteinExistence type="predicted"/>
<dbReference type="Proteomes" id="UP000587462">
    <property type="component" value="Unassembled WGS sequence"/>
</dbReference>
<dbReference type="CDD" id="cd07821">
    <property type="entry name" value="PYR_PYL_RCAR_like"/>
    <property type="match status" value="1"/>
</dbReference>
<dbReference type="InterPro" id="IPR019587">
    <property type="entry name" value="Polyketide_cyclase/dehydratase"/>
</dbReference>
<name>A0A7Y7B5R9_STRMO</name>
<dbReference type="SUPFAM" id="SSF55961">
    <property type="entry name" value="Bet v1-like"/>
    <property type="match status" value="1"/>
</dbReference>
<keyword evidence="2" id="KW-1185">Reference proteome</keyword>
<dbReference type="Pfam" id="PF10604">
    <property type="entry name" value="Polyketide_cyc2"/>
    <property type="match status" value="1"/>
</dbReference>
<sequence>MPLRKLRPVGPAFAGTAPLRFAFTARMAAAPEAVYRALADEVEAWPRWFGAVTLARPLETEGLGGREVRLRGGLRFRETITAADEPKRYAYRVDLTNAPGVRALSEEWALLPVGAGTVVTWTVAMDAAPLMGPLLRLVRPGVAGEFRRAVRALDRRLAAG</sequence>
<accession>A0A7Y7B5R9</accession>
<gene>
    <name evidence="1" type="ORF">HG542_17650</name>
</gene>
<dbReference type="EMBL" id="JABBXF010000037">
    <property type="protein sequence ID" value="NVK79482.1"/>
    <property type="molecule type" value="Genomic_DNA"/>
</dbReference>
<comment type="caution">
    <text evidence="1">The sequence shown here is derived from an EMBL/GenBank/DDBJ whole genome shotgun (WGS) entry which is preliminary data.</text>
</comment>
<protein>
    <submittedName>
        <fullName evidence="1">SRPBCC family protein</fullName>
    </submittedName>
</protein>
<evidence type="ECO:0000313" key="1">
    <source>
        <dbReference type="EMBL" id="NVK79482.1"/>
    </source>
</evidence>
<dbReference type="Gene3D" id="3.30.530.20">
    <property type="match status" value="1"/>
</dbReference>